<comment type="caution">
    <text evidence="1">The sequence shown here is derived from an EMBL/GenBank/DDBJ whole genome shotgun (WGS) entry which is preliminary data.</text>
</comment>
<dbReference type="CDD" id="cd14728">
    <property type="entry name" value="Ere-like"/>
    <property type="match status" value="1"/>
</dbReference>
<dbReference type="EMBL" id="JACIDC010000002">
    <property type="protein sequence ID" value="MBB4039268.1"/>
    <property type="molecule type" value="Genomic_DNA"/>
</dbReference>
<reference evidence="1 2" key="1">
    <citation type="submission" date="2020-08" db="EMBL/GenBank/DDBJ databases">
        <title>Genomic Encyclopedia of Type Strains, Phase IV (KMG-IV): sequencing the most valuable type-strain genomes for metagenomic binning, comparative biology and taxonomic classification.</title>
        <authorList>
            <person name="Goeker M."/>
        </authorList>
    </citation>
    <scope>NUCLEOTIDE SEQUENCE [LARGE SCALE GENOMIC DNA]</scope>
    <source>
        <strain evidence="1 2">DSM 15743</strain>
    </source>
</reference>
<proteinExistence type="predicted"/>
<dbReference type="Proteomes" id="UP000519439">
    <property type="component" value="Unassembled WGS sequence"/>
</dbReference>
<dbReference type="RefSeq" id="WP_154664082.1">
    <property type="nucleotide sequence ID" value="NZ_JACIDC010000002.1"/>
</dbReference>
<protein>
    <submittedName>
        <fullName evidence="1">Erythromycin esterase-like protein</fullName>
    </submittedName>
</protein>
<evidence type="ECO:0000313" key="1">
    <source>
        <dbReference type="EMBL" id="MBB4039268.1"/>
    </source>
</evidence>
<dbReference type="Gene3D" id="3.30.1870.10">
    <property type="entry name" value="EreA-like, domain 2"/>
    <property type="match status" value="1"/>
</dbReference>
<evidence type="ECO:0000313" key="2">
    <source>
        <dbReference type="Proteomes" id="UP000519439"/>
    </source>
</evidence>
<dbReference type="AlphaFoldDB" id="A0A7W6N6Q6"/>
<gene>
    <name evidence="1" type="ORF">GGR34_000903</name>
</gene>
<dbReference type="GO" id="GO:0046677">
    <property type="term" value="P:response to antibiotic"/>
    <property type="evidence" value="ECO:0007669"/>
    <property type="project" value="InterPro"/>
</dbReference>
<keyword evidence="2" id="KW-1185">Reference proteome</keyword>
<accession>A0A7W6N6Q6</accession>
<dbReference type="InterPro" id="IPR014622">
    <property type="entry name" value="UCP036794_erythomycin"/>
</dbReference>
<dbReference type="InterPro" id="IPR052036">
    <property type="entry name" value="Hydrolase/PRTase-associated"/>
</dbReference>
<dbReference type="PIRSF" id="PIRSF036794">
    <property type="entry name" value="UCP_erythr_ester"/>
    <property type="match status" value="1"/>
</dbReference>
<dbReference type="Gene3D" id="3.40.1660.10">
    <property type="entry name" value="EreA-like (biosynthetic domain)"/>
    <property type="match status" value="1"/>
</dbReference>
<dbReference type="PANTHER" id="PTHR31299:SF0">
    <property type="entry name" value="ESTERASE, PUTATIVE (AFU_ORTHOLOGUE AFUA_1G05850)-RELATED"/>
    <property type="match status" value="1"/>
</dbReference>
<dbReference type="Pfam" id="PF05139">
    <property type="entry name" value="Erythro_esteras"/>
    <property type="match status" value="1"/>
</dbReference>
<dbReference type="SUPFAM" id="SSF159501">
    <property type="entry name" value="EreA/ChaN-like"/>
    <property type="match status" value="1"/>
</dbReference>
<dbReference type="PANTHER" id="PTHR31299">
    <property type="entry name" value="ESTERASE, PUTATIVE (AFU_ORTHOLOGUE AFUA_1G05850)-RELATED"/>
    <property type="match status" value="1"/>
</dbReference>
<name>A0A7W6N6Q6_9HYPH</name>
<dbReference type="InterPro" id="IPR007815">
    <property type="entry name" value="Emycin_Estase"/>
</dbReference>
<organism evidence="1 2">
    <name type="scientific">Microvirga flocculans</name>
    <dbReference type="NCBI Taxonomy" id="217168"/>
    <lineage>
        <taxon>Bacteria</taxon>
        <taxon>Pseudomonadati</taxon>
        <taxon>Pseudomonadota</taxon>
        <taxon>Alphaproteobacteria</taxon>
        <taxon>Hyphomicrobiales</taxon>
        <taxon>Methylobacteriaceae</taxon>
        <taxon>Microvirga</taxon>
    </lineage>
</organism>
<sequence length="447" mass="50862">MARLSWKQSEGEASIKEAVGVLREQGEPLPSRLDEPAFGAMFDRFADARVVLLGEATHGTSEFYRARAAITKRLVAAHGFTIVAVEADWPDAARIDAYIRHRPVPNGDNVAFERFPTWMWRNEEVADFVNWMRDYNRERREADRVEFRGLDVYSLNASIRAVLDYLDRVDPEAAKEARGRYGCLSPWQSDPARYGRAVLTGQKKPCDEALLRQLQSLFDRRMDYLQANSGEAFFDALQNARIVHAAEHYYRVMYEGATESWNLRDRHMFETLQSLLARRDNAKAVIWAHNSHIGNAAATAMGWQGEFNIGELCRKAYREEAVLIGFGTDRGTVAAADDWDEPMQVKNVLPARPDSHERIFRDTGLGCFLANWRESGQADLTEALSRPRLERAIGVVYRPETELYSHYFEAVLAEQFDAFVWFEQTGAVTPLSHAHGKGMPETYPFGL</sequence>
<dbReference type="Gene3D" id="1.20.1440.30">
    <property type="entry name" value="Biosynthetic Protein domain"/>
    <property type="match status" value="1"/>
</dbReference>